<dbReference type="AlphaFoldDB" id="A0A549SMJ9"/>
<keyword evidence="2" id="KW-1133">Transmembrane helix</keyword>
<dbReference type="PANTHER" id="PTHR35335:SF1">
    <property type="entry name" value="UPF0716 PROTEIN FXSA"/>
    <property type="match status" value="1"/>
</dbReference>
<evidence type="ECO:0000256" key="1">
    <source>
        <dbReference type="SAM" id="MobiDB-lite"/>
    </source>
</evidence>
<dbReference type="PANTHER" id="PTHR35335">
    <property type="entry name" value="UPF0716 PROTEIN FXSA"/>
    <property type="match status" value="1"/>
</dbReference>
<dbReference type="Pfam" id="PF04186">
    <property type="entry name" value="FxsA"/>
    <property type="match status" value="1"/>
</dbReference>
<comment type="caution">
    <text evidence="3">The sequence shown here is derived from an EMBL/GenBank/DDBJ whole genome shotgun (WGS) entry which is preliminary data.</text>
</comment>
<organism evidence="3 4">
    <name type="scientific">Rhizobium straminoryzae</name>
    <dbReference type="NCBI Taxonomy" id="1387186"/>
    <lineage>
        <taxon>Bacteria</taxon>
        <taxon>Pseudomonadati</taxon>
        <taxon>Pseudomonadota</taxon>
        <taxon>Alphaproteobacteria</taxon>
        <taxon>Hyphomicrobiales</taxon>
        <taxon>Rhizobiaceae</taxon>
        <taxon>Rhizobium/Agrobacterium group</taxon>
        <taxon>Rhizobium</taxon>
    </lineage>
</organism>
<dbReference type="NCBIfam" id="NF008528">
    <property type="entry name" value="PRK11463.1-2"/>
    <property type="match status" value="1"/>
</dbReference>
<dbReference type="Proteomes" id="UP000316801">
    <property type="component" value="Unassembled WGS sequence"/>
</dbReference>
<dbReference type="GO" id="GO:0016020">
    <property type="term" value="C:membrane"/>
    <property type="evidence" value="ECO:0007669"/>
    <property type="project" value="InterPro"/>
</dbReference>
<dbReference type="InterPro" id="IPR007313">
    <property type="entry name" value="FxsA"/>
</dbReference>
<keyword evidence="4" id="KW-1185">Reference proteome</keyword>
<feature type="region of interest" description="Disordered" evidence="1">
    <location>
        <begin position="128"/>
        <end position="167"/>
    </location>
</feature>
<name>A0A549SMJ9_9HYPH</name>
<sequence>MPRLLFPLLLLGLPLAEIAGFVVVGQWLGLWPTLALVILSGLAGTVLLRIQGLDVLRQINAEGRAGRVPGEAIVHGALIVFGSILLVLPGFLTDIAGILLFIPGFRRLIWRMLGERLVVRSSYSARPTWDPGTRRGTDQPTLDLDANDYQRGPNPDSPWKNGPKDGA</sequence>
<keyword evidence="2" id="KW-0472">Membrane</keyword>
<evidence type="ECO:0000256" key="2">
    <source>
        <dbReference type="SAM" id="Phobius"/>
    </source>
</evidence>
<reference evidence="3 4" key="1">
    <citation type="submission" date="2019-07" db="EMBL/GenBank/DDBJ databases">
        <title>Ln-dependent methylotrophs.</title>
        <authorList>
            <person name="Tani A."/>
        </authorList>
    </citation>
    <scope>NUCLEOTIDE SEQUENCE [LARGE SCALE GENOMIC DNA]</scope>
    <source>
        <strain evidence="3 4">SM12</strain>
    </source>
</reference>
<dbReference type="EMBL" id="VJMG01000106">
    <property type="protein sequence ID" value="TRL30859.1"/>
    <property type="molecule type" value="Genomic_DNA"/>
</dbReference>
<proteinExistence type="predicted"/>
<feature type="transmembrane region" description="Helical" evidence="2">
    <location>
        <begin position="30"/>
        <end position="51"/>
    </location>
</feature>
<keyword evidence="2" id="KW-0812">Transmembrane</keyword>
<dbReference type="RefSeq" id="WP_143127939.1">
    <property type="nucleotide sequence ID" value="NZ_VJMG01000106.1"/>
</dbReference>
<evidence type="ECO:0000313" key="3">
    <source>
        <dbReference type="EMBL" id="TRL30859.1"/>
    </source>
</evidence>
<gene>
    <name evidence="3" type="primary">fxsA</name>
    <name evidence="3" type="ORF">FNA46_24915</name>
</gene>
<accession>A0A549SMJ9</accession>
<feature type="transmembrane region" description="Helical" evidence="2">
    <location>
        <begin position="72"/>
        <end position="102"/>
    </location>
</feature>
<protein>
    <submittedName>
        <fullName evidence="3">Membrane protein FxsA</fullName>
    </submittedName>
</protein>
<evidence type="ECO:0000313" key="4">
    <source>
        <dbReference type="Proteomes" id="UP000316801"/>
    </source>
</evidence>